<comment type="caution">
    <text evidence="2">The sequence shown here is derived from an EMBL/GenBank/DDBJ whole genome shotgun (WGS) entry which is preliminary data.</text>
</comment>
<gene>
    <name evidence="2" type="ORF">JOF33_002073</name>
</gene>
<protein>
    <submittedName>
        <fullName evidence="2">Peptidoglycan/LPS O-acetylase OafA/YrhL</fullName>
    </submittedName>
</protein>
<accession>A0ABS4UA15</accession>
<evidence type="ECO:0000313" key="2">
    <source>
        <dbReference type="EMBL" id="MBP2333374.1"/>
    </source>
</evidence>
<proteinExistence type="predicted"/>
<sequence>MNSRLSAADRPAPMAAPRSVIVGAWIAVVECVMGMGYGVFLLIRDLRGFEDPGAVISGWGTALWFFFVFGAVLAGAVFLLRGKRWGRGPIVMLNLCLAGVALYMFTSGAISLGLVTALFAGGALACMFNPKAVDWAATSYGA</sequence>
<keyword evidence="1" id="KW-0812">Transmembrane</keyword>
<dbReference type="EMBL" id="JAGINY010000001">
    <property type="protein sequence ID" value="MBP2333374.1"/>
    <property type="molecule type" value="Genomic_DNA"/>
</dbReference>
<dbReference type="Proteomes" id="UP001519305">
    <property type="component" value="Unassembled WGS sequence"/>
</dbReference>
<feature type="transmembrane region" description="Helical" evidence="1">
    <location>
        <begin position="20"/>
        <end position="43"/>
    </location>
</feature>
<feature type="transmembrane region" description="Helical" evidence="1">
    <location>
        <begin position="92"/>
        <end position="120"/>
    </location>
</feature>
<organism evidence="2 3">
    <name type="scientific">Corynebacterium freneyi</name>
    <dbReference type="NCBI Taxonomy" id="134034"/>
    <lineage>
        <taxon>Bacteria</taxon>
        <taxon>Bacillati</taxon>
        <taxon>Actinomycetota</taxon>
        <taxon>Actinomycetes</taxon>
        <taxon>Mycobacteriales</taxon>
        <taxon>Corynebacteriaceae</taxon>
        <taxon>Corynebacterium</taxon>
    </lineage>
</organism>
<evidence type="ECO:0000256" key="1">
    <source>
        <dbReference type="SAM" id="Phobius"/>
    </source>
</evidence>
<dbReference type="RefSeq" id="WP_239252701.1">
    <property type="nucleotide sequence ID" value="NZ_CP047357.1"/>
</dbReference>
<evidence type="ECO:0000313" key="3">
    <source>
        <dbReference type="Proteomes" id="UP001519305"/>
    </source>
</evidence>
<reference evidence="2 3" key="1">
    <citation type="submission" date="2021-03" db="EMBL/GenBank/DDBJ databases">
        <title>Sequencing the genomes of 1000 actinobacteria strains.</title>
        <authorList>
            <person name="Klenk H.-P."/>
        </authorList>
    </citation>
    <scope>NUCLEOTIDE SEQUENCE [LARGE SCALE GENOMIC DNA]</scope>
    <source>
        <strain evidence="2 3">DSM 44506</strain>
    </source>
</reference>
<name>A0ABS4UA15_9CORY</name>
<keyword evidence="1" id="KW-1133">Transmembrane helix</keyword>
<keyword evidence="3" id="KW-1185">Reference proteome</keyword>
<keyword evidence="1" id="KW-0472">Membrane</keyword>
<feature type="transmembrane region" description="Helical" evidence="1">
    <location>
        <begin position="63"/>
        <end position="80"/>
    </location>
</feature>